<dbReference type="PANTHER" id="PTHR30012:SF0">
    <property type="entry name" value="TYPE II SECRETION SYSTEM PROTEIN F-RELATED"/>
    <property type="match status" value="1"/>
</dbReference>
<dbReference type="GO" id="GO:0009306">
    <property type="term" value="P:protein secretion"/>
    <property type="evidence" value="ECO:0007669"/>
    <property type="project" value="InterPro"/>
</dbReference>
<protein>
    <submittedName>
        <fullName evidence="12">Pilus assembly protein PilC</fullName>
    </submittedName>
</protein>
<evidence type="ECO:0000313" key="13">
    <source>
        <dbReference type="Proteomes" id="UP000234857"/>
    </source>
</evidence>
<keyword evidence="7 10" id="KW-1133">Transmembrane helix</keyword>
<proteinExistence type="inferred from homology"/>
<comment type="caution">
    <text evidence="12">The sequence shown here is derived from an EMBL/GenBank/DDBJ whole genome shotgun (WGS) entry which is preliminary data.</text>
</comment>
<dbReference type="PROSITE" id="PS00874">
    <property type="entry name" value="T2SP_F"/>
    <property type="match status" value="1"/>
</dbReference>
<feature type="domain" description="Type II secretion system protein GspF" evidence="11">
    <location>
        <begin position="270"/>
        <end position="392"/>
    </location>
</feature>
<evidence type="ECO:0000256" key="10">
    <source>
        <dbReference type="SAM" id="Phobius"/>
    </source>
</evidence>
<feature type="domain" description="Type II secretion system protein GspF" evidence="11">
    <location>
        <begin position="67"/>
        <end position="190"/>
    </location>
</feature>
<dbReference type="Proteomes" id="UP000234857">
    <property type="component" value="Unassembled WGS sequence"/>
</dbReference>
<dbReference type="InterPro" id="IPR018076">
    <property type="entry name" value="T2SS_GspF_dom"/>
</dbReference>
<evidence type="ECO:0000256" key="3">
    <source>
        <dbReference type="ARBA" id="ARBA00022448"/>
    </source>
</evidence>
<sequence>MTQFYYEGINKAGNNVSGELEAESKEKAKQFVEGKGLVIKTLKKKPELTFSEWLKSKKISEKDIMLFTKYLGVVLKAGIPILKCINILTGQVENYRLRKKLNKIKGDIEGGSSLSDAFGKHADVFPNIYINLLNVGEESGLLYEMVSRLTVYYEKNSALKKKVKSAMVYPMIIVFVAGAVTIFLLVFIIPKFGAMFDSFGAELPKLTQVVLGLSNFVREKIGIIIGLLVGIFGAVKYALKSEKIQYMRDKFLLKIPLLGQLVVKYAVASFTSNLGILLQSGLPITKGMYITVNAIDNKVIKEQMEKVKDDVESGVNITDAFRNSEVMPSMVVEMINIGDQSGVLEDMLTNISEFYTEEVDTLVDAVTGMIEPLFMMFLGVTIGTLVLSMFLPIFKMSSAIQT</sequence>
<comment type="similarity">
    <text evidence="2 9">Belongs to the GSP F family.</text>
</comment>
<dbReference type="Pfam" id="PF00482">
    <property type="entry name" value="T2SSF"/>
    <property type="match status" value="2"/>
</dbReference>
<evidence type="ECO:0000256" key="7">
    <source>
        <dbReference type="ARBA" id="ARBA00022989"/>
    </source>
</evidence>
<keyword evidence="3 9" id="KW-0813">Transport</keyword>
<evidence type="ECO:0000256" key="1">
    <source>
        <dbReference type="ARBA" id="ARBA00004429"/>
    </source>
</evidence>
<keyword evidence="4" id="KW-1003">Cell membrane</keyword>
<evidence type="ECO:0000256" key="2">
    <source>
        <dbReference type="ARBA" id="ARBA00005745"/>
    </source>
</evidence>
<feature type="transmembrane region" description="Helical" evidence="10">
    <location>
        <begin position="221"/>
        <end position="239"/>
    </location>
</feature>
<dbReference type="InterPro" id="IPR001992">
    <property type="entry name" value="T2SS_GspF/T4SS_PilC_CS"/>
</dbReference>
<dbReference type="PRINTS" id="PR00812">
    <property type="entry name" value="BCTERIALGSPF"/>
</dbReference>
<comment type="subcellular location">
    <subcellularLocation>
        <location evidence="1">Cell inner membrane</location>
        <topology evidence="1">Multi-pass membrane protein</topology>
    </subcellularLocation>
    <subcellularLocation>
        <location evidence="9">Cell membrane</location>
        <topology evidence="9">Multi-pass membrane protein</topology>
    </subcellularLocation>
</comment>
<evidence type="ECO:0000256" key="5">
    <source>
        <dbReference type="ARBA" id="ARBA00022519"/>
    </source>
</evidence>
<keyword evidence="5" id="KW-0997">Cell inner membrane</keyword>
<keyword evidence="6 9" id="KW-0812">Transmembrane</keyword>
<organism evidence="12 13">
    <name type="scientific">Muiribacterium halophilum</name>
    <dbReference type="NCBI Taxonomy" id="2053465"/>
    <lineage>
        <taxon>Bacteria</taxon>
        <taxon>Candidatus Muiribacteriota</taxon>
        <taxon>Candidatus Muiribacteriia</taxon>
        <taxon>Candidatus Muiribacteriales</taxon>
        <taxon>Candidatus Muiribacteriaceae</taxon>
        <taxon>Candidatus Muiribacterium</taxon>
    </lineage>
</organism>
<dbReference type="GO" id="GO:0005886">
    <property type="term" value="C:plasma membrane"/>
    <property type="evidence" value="ECO:0007669"/>
    <property type="project" value="UniProtKB-SubCell"/>
</dbReference>
<dbReference type="InterPro" id="IPR042094">
    <property type="entry name" value="T2SS_GspF_sf"/>
</dbReference>
<dbReference type="EMBL" id="PKTG01000115">
    <property type="protein sequence ID" value="PLX16428.1"/>
    <property type="molecule type" value="Genomic_DNA"/>
</dbReference>
<dbReference type="Gene3D" id="1.20.81.30">
    <property type="entry name" value="Type II secretion system (T2SS), domain F"/>
    <property type="match status" value="2"/>
</dbReference>
<evidence type="ECO:0000259" key="11">
    <source>
        <dbReference type="Pfam" id="PF00482"/>
    </source>
</evidence>
<feature type="transmembrane region" description="Helical" evidence="10">
    <location>
        <begin position="167"/>
        <end position="189"/>
    </location>
</feature>
<dbReference type="InterPro" id="IPR003004">
    <property type="entry name" value="GspF/PilC"/>
</dbReference>
<dbReference type="FunFam" id="1.20.81.30:FF:000001">
    <property type="entry name" value="Type II secretion system protein F"/>
    <property type="match status" value="2"/>
</dbReference>
<evidence type="ECO:0000256" key="4">
    <source>
        <dbReference type="ARBA" id="ARBA00022475"/>
    </source>
</evidence>
<reference evidence="12 13" key="1">
    <citation type="submission" date="2017-11" db="EMBL/GenBank/DDBJ databases">
        <title>Genome-resolved metagenomics identifies genetic mobility, metabolic interactions, and unexpected diversity in perchlorate-reducing communities.</title>
        <authorList>
            <person name="Barnum T.P."/>
            <person name="Figueroa I.A."/>
            <person name="Carlstrom C.I."/>
            <person name="Lucas L.N."/>
            <person name="Engelbrektson A.L."/>
            <person name="Coates J.D."/>
        </authorList>
    </citation>
    <scope>NUCLEOTIDE SEQUENCE [LARGE SCALE GENOMIC DNA]</scope>
    <source>
        <strain evidence="12">BM706</strain>
    </source>
</reference>
<keyword evidence="8 10" id="KW-0472">Membrane</keyword>
<dbReference type="AlphaFoldDB" id="A0A2N5ZCM1"/>
<gene>
    <name evidence="12" type="ORF">C0601_10195</name>
</gene>
<evidence type="ECO:0000256" key="9">
    <source>
        <dbReference type="RuleBase" id="RU003923"/>
    </source>
</evidence>
<evidence type="ECO:0000313" key="12">
    <source>
        <dbReference type="EMBL" id="PLX16428.1"/>
    </source>
</evidence>
<feature type="transmembrane region" description="Helical" evidence="10">
    <location>
        <begin position="373"/>
        <end position="394"/>
    </location>
</feature>
<evidence type="ECO:0000256" key="8">
    <source>
        <dbReference type="ARBA" id="ARBA00023136"/>
    </source>
</evidence>
<evidence type="ECO:0000256" key="6">
    <source>
        <dbReference type="ARBA" id="ARBA00022692"/>
    </source>
</evidence>
<accession>A0A2N5ZCM1</accession>
<dbReference type="PANTHER" id="PTHR30012">
    <property type="entry name" value="GENERAL SECRETION PATHWAY PROTEIN"/>
    <property type="match status" value="1"/>
</dbReference>
<name>A0A2N5ZCM1_MUIH1</name>